<feature type="compositionally biased region" description="Polar residues" evidence="1">
    <location>
        <begin position="119"/>
        <end position="132"/>
    </location>
</feature>
<evidence type="ECO:0000256" key="1">
    <source>
        <dbReference type="SAM" id="MobiDB-lite"/>
    </source>
</evidence>
<organism evidence="2 3">
    <name type="scientific">Candidatus Mycolicibacterium alkanivorans</name>
    <dbReference type="NCBI Taxonomy" id="2954114"/>
    <lineage>
        <taxon>Bacteria</taxon>
        <taxon>Bacillati</taxon>
        <taxon>Actinomycetota</taxon>
        <taxon>Actinomycetes</taxon>
        <taxon>Mycobacteriales</taxon>
        <taxon>Mycobacteriaceae</taxon>
        <taxon>Mycolicibacterium</taxon>
    </lineage>
</organism>
<accession>A0ABS9YQ76</accession>
<sequence>MEDKLYIRGYCARCTLERRTDELLADSSGIVPSTLAAVRDAIVATSAPRTALNWLRKGAGAAILAALARGDVALTHEALDAHPTRRAADYLRAVLVAHDVLPHHRATNRWPGSSGKLRTCSSGSPSERTGAR</sequence>
<feature type="region of interest" description="Disordered" evidence="1">
    <location>
        <begin position="105"/>
        <end position="132"/>
    </location>
</feature>
<comment type="caution">
    <text evidence="2">The sequence shown here is derived from an EMBL/GenBank/DDBJ whole genome shotgun (WGS) entry which is preliminary data.</text>
</comment>
<dbReference type="EMBL" id="JAIVFL010000001">
    <property type="protein sequence ID" value="MCI4673441.1"/>
    <property type="molecule type" value="Genomic_DNA"/>
</dbReference>
<evidence type="ECO:0000313" key="3">
    <source>
        <dbReference type="Proteomes" id="UP001139068"/>
    </source>
</evidence>
<keyword evidence="3" id="KW-1185">Reference proteome</keyword>
<gene>
    <name evidence="2" type="ORF">K9U37_00105</name>
</gene>
<dbReference type="RefSeq" id="WP_243069979.1">
    <property type="nucleotide sequence ID" value="NZ_JAIVFL010000001.1"/>
</dbReference>
<name>A0ABS9YQ76_9MYCO</name>
<evidence type="ECO:0000313" key="2">
    <source>
        <dbReference type="EMBL" id="MCI4673441.1"/>
    </source>
</evidence>
<dbReference type="Proteomes" id="UP001139068">
    <property type="component" value="Unassembled WGS sequence"/>
</dbReference>
<proteinExistence type="predicted"/>
<protein>
    <submittedName>
        <fullName evidence="2">Uncharacterized protein</fullName>
    </submittedName>
</protein>
<reference evidence="2" key="1">
    <citation type="journal article" date="2022" name="ISME J.">
        <title>Identification of active gaseous-alkane degraders at natural gas seeps.</title>
        <authorList>
            <person name="Farhan Ul Haque M."/>
            <person name="Hernandez M."/>
            <person name="Crombie A.T."/>
            <person name="Murrell J.C."/>
        </authorList>
    </citation>
    <scope>NUCLEOTIDE SEQUENCE</scope>
    <source>
        <strain evidence="2">ANDR5</strain>
    </source>
</reference>